<feature type="compositionally biased region" description="Low complexity" evidence="1">
    <location>
        <begin position="26"/>
        <end position="41"/>
    </location>
</feature>
<protein>
    <submittedName>
        <fullName evidence="3">Uncharacterized protein</fullName>
    </submittedName>
</protein>
<evidence type="ECO:0000313" key="4">
    <source>
        <dbReference type="EMBL" id="KAK8499317.1"/>
    </source>
</evidence>
<dbReference type="Proteomes" id="UP001472677">
    <property type="component" value="Unassembled WGS sequence"/>
</dbReference>
<evidence type="ECO:0000313" key="5">
    <source>
        <dbReference type="Proteomes" id="UP001472677"/>
    </source>
</evidence>
<dbReference type="EMBL" id="JBBPBM010000238">
    <property type="protein sequence ID" value="KAK8499317.1"/>
    <property type="molecule type" value="Genomic_DNA"/>
</dbReference>
<gene>
    <name evidence="4" type="ORF">V6N12_072871</name>
    <name evidence="3" type="ORF">V6N12_076198</name>
</gene>
<feature type="transmembrane region" description="Helical" evidence="2">
    <location>
        <begin position="79"/>
        <end position="97"/>
    </location>
</feature>
<organism evidence="3 5">
    <name type="scientific">Hibiscus sabdariffa</name>
    <name type="common">roselle</name>
    <dbReference type="NCBI Taxonomy" id="183260"/>
    <lineage>
        <taxon>Eukaryota</taxon>
        <taxon>Viridiplantae</taxon>
        <taxon>Streptophyta</taxon>
        <taxon>Embryophyta</taxon>
        <taxon>Tracheophyta</taxon>
        <taxon>Spermatophyta</taxon>
        <taxon>Magnoliopsida</taxon>
        <taxon>eudicotyledons</taxon>
        <taxon>Gunneridae</taxon>
        <taxon>Pentapetalae</taxon>
        <taxon>rosids</taxon>
        <taxon>malvids</taxon>
        <taxon>Malvales</taxon>
        <taxon>Malvaceae</taxon>
        <taxon>Malvoideae</taxon>
        <taxon>Hibiscus</taxon>
    </lineage>
</organism>
<evidence type="ECO:0000256" key="1">
    <source>
        <dbReference type="SAM" id="MobiDB-lite"/>
    </source>
</evidence>
<accession>A0ABR2AMM0</accession>
<dbReference type="EMBL" id="JBBPBM010000500">
    <property type="protein sequence ID" value="KAK8494747.1"/>
    <property type="molecule type" value="Genomic_DNA"/>
</dbReference>
<comment type="caution">
    <text evidence="3">The sequence shown here is derived from an EMBL/GenBank/DDBJ whole genome shotgun (WGS) entry which is preliminary data.</text>
</comment>
<evidence type="ECO:0000313" key="3">
    <source>
        <dbReference type="EMBL" id="KAK8494747.1"/>
    </source>
</evidence>
<keyword evidence="2" id="KW-1133">Transmembrane helix</keyword>
<keyword evidence="5" id="KW-1185">Reference proteome</keyword>
<name>A0ABR2AMM0_9ROSI</name>
<proteinExistence type="predicted"/>
<keyword evidence="2" id="KW-0812">Transmembrane</keyword>
<reference evidence="3 5" key="1">
    <citation type="journal article" date="2024" name="G3 (Bethesda)">
        <title>Genome assembly of Hibiscus sabdariffa L. provides insights into metabolisms of medicinal natural products.</title>
        <authorList>
            <person name="Kim T."/>
        </authorList>
    </citation>
    <scope>NUCLEOTIDE SEQUENCE [LARGE SCALE GENOMIC DNA]</scope>
    <source>
        <strain evidence="3">TK-2024</strain>
        <tissue evidence="3">Old leaves</tissue>
    </source>
</reference>
<sequence length="102" mass="11759">MTHPNTAKNKAKAKRTGKGSQRPIATSTEPHPSPSTPRTESQSYYTKNSELIPRELNSLTDNLAESGSTQRYYYRPFDFIFWLDFCVLQCSCFFYSLECMIM</sequence>
<feature type="region of interest" description="Disordered" evidence="1">
    <location>
        <begin position="1"/>
        <end position="45"/>
    </location>
</feature>
<evidence type="ECO:0000256" key="2">
    <source>
        <dbReference type="SAM" id="Phobius"/>
    </source>
</evidence>
<keyword evidence="2" id="KW-0472">Membrane</keyword>